<dbReference type="Gene3D" id="3.30.1370.110">
    <property type="match status" value="1"/>
</dbReference>
<keyword evidence="3" id="KW-0378">Hydrolase</keyword>
<dbReference type="PANTHER" id="PTHR35562:SF2">
    <property type="entry name" value="DNA ENDONUCLEASE SMRA-RELATED"/>
    <property type="match status" value="1"/>
</dbReference>
<dbReference type="PROSITE" id="PS50828">
    <property type="entry name" value="SMR"/>
    <property type="match status" value="1"/>
</dbReference>
<gene>
    <name evidence="3" type="ORF">HNQ60_000624</name>
</gene>
<keyword evidence="3" id="KW-0255">Endonuclease</keyword>
<evidence type="ECO:0000313" key="4">
    <source>
        <dbReference type="Proteomes" id="UP000588068"/>
    </source>
</evidence>
<name>A0A841HHN1_9GAMM</name>
<dbReference type="InterPro" id="IPR002625">
    <property type="entry name" value="Smr_dom"/>
</dbReference>
<dbReference type="Proteomes" id="UP000588068">
    <property type="component" value="Unassembled WGS sequence"/>
</dbReference>
<feature type="region of interest" description="Disordered" evidence="1">
    <location>
        <begin position="1"/>
        <end position="38"/>
    </location>
</feature>
<dbReference type="GO" id="GO:0004520">
    <property type="term" value="F:DNA endonuclease activity"/>
    <property type="evidence" value="ECO:0007669"/>
    <property type="project" value="TreeGrafter"/>
</dbReference>
<evidence type="ECO:0000259" key="2">
    <source>
        <dbReference type="PROSITE" id="PS50828"/>
    </source>
</evidence>
<reference evidence="3 4" key="1">
    <citation type="submission" date="2020-08" db="EMBL/GenBank/DDBJ databases">
        <title>Genomic Encyclopedia of Type Strains, Phase IV (KMG-IV): sequencing the most valuable type-strain genomes for metagenomic binning, comparative biology and taxonomic classification.</title>
        <authorList>
            <person name="Goeker M."/>
        </authorList>
    </citation>
    <scope>NUCLEOTIDE SEQUENCE [LARGE SCALE GENOMIC DNA]</scope>
    <source>
        <strain evidence="3 4">DSM 26723</strain>
    </source>
</reference>
<evidence type="ECO:0000256" key="1">
    <source>
        <dbReference type="SAM" id="MobiDB-lite"/>
    </source>
</evidence>
<accession>A0A841HHN1</accession>
<dbReference type="SMART" id="SM00463">
    <property type="entry name" value="SMR"/>
    <property type="match status" value="1"/>
</dbReference>
<keyword evidence="4" id="KW-1185">Reference proteome</keyword>
<feature type="domain" description="Smr" evidence="2">
    <location>
        <begin position="94"/>
        <end position="175"/>
    </location>
</feature>
<dbReference type="Pfam" id="PF01713">
    <property type="entry name" value="Smr"/>
    <property type="match status" value="1"/>
</dbReference>
<keyword evidence="3" id="KW-0540">Nuclease</keyword>
<dbReference type="AlphaFoldDB" id="A0A841HHN1"/>
<sequence>MSTPDDPDKDLFLEAMREVKRLPQGQAAPESPKPQPEARFTRLDQTEVLKESLLPPADESLLATGDELMFRRPHVPEEVLVKLRRGHYAVDAEIDLHGMNGAQAKAALREFIADAVQRNMQCVRIIHGKGKRSGPRGPVLKNIVNRWLQYTDAVLAFGSARSVDGGSGAVYVLLKARR</sequence>
<dbReference type="RefSeq" id="WP_184329557.1">
    <property type="nucleotide sequence ID" value="NZ_JACHHZ010000001.1"/>
</dbReference>
<organism evidence="3 4">
    <name type="scientific">Povalibacter uvarum</name>
    <dbReference type="NCBI Taxonomy" id="732238"/>
    <lineage>
        <taxon>Bacteria</taxon>
        <taxon>Pseudomonadati</taxon>
        <taxon>Pseudomonadota</taxon>
        <taxon>Gammaproteobacteria</taxon>
        <taxon>Steroidobacterales</taxon>
        <taxon>Steroidobacteraceae</taxon>
        <taxon>Povalibacter</taxon>
    </lineage>
</organism>
<evidence type="ECO:0000313" key="3">
    <source>
        <dbReference type="EMBL" id="MBB6091778.1"/>
    </source>
</evidence>
<comment type="caution">
    <text evidence="3">The sequence shown here is derived from an EMBL/GenBank/DDBJ whole genome shotgun (WGS) entry which is preliminary data.</text>
</comment>
<dbReference type="SUPFAM" id="SSF160443">
    <property type="entry name" value="SMR domain-like"/>
    <property type="match status" value="1"/>
</dbReference>
<dbReference type="PANTHER" id="PTHR35562">
    <property type="entry name" value="DNA ENDONUCLEASE SMRA-RELATED"/>
    <property type="match status" value="1"/>
</dbReference>
<protein>
    <submittedName>
        <fullName evidence="3">DNA-nicking Smr family endonuclease</fullName>
    </submittedName>
</protein>
<dbReference type="InterPro" id="IPR036063">
    <property type="entry name" value="Smr_dom_sf"/>
</dbReference>
<proteinExistence type="predicted"/>
<dbReference type="EMBL" id="JACHHZ010000001">
    <property type="protein sequence ID" value="MBB6091778.1"/>
    <property type="molecule type" value="Genomic_DNA"/>
</dbReference>
<feature type="compositionally biased region" description="Basic and acidic residues" evidence="1">
    <location>
        <begin position="9"/>
        <end position="21"/>
    </location>
</feature>